<dbReference type="PANTHER" id="PTHR47271:SF2">
    <property type="entry name" value="ARGININE DEIMINASE"/>
    <property type="match status" value="1"/>
</dbReference>
<proteinExistence type="predicted"/>
<protein>
    <submittedName>
        <fullName evidence="1">Amidinotransferase</fullName>
    </submittedName>
</protein>
<dbReference type="GO" id="GO:0016740">
    <property type="term" value="F:transferase activity"/>
    <property type="evidence" value="ECO:0007669"/>
    <property type="project" value="UniProtKB-KW"/>
</dbReference>
<dbReference type="PANTHER" id="PTHR47271">
    <property type="entry name" value="ARGININE DEIMINASE"/>
    <property type="match status" value="1"/>
</dbReference>
<dbReference type="GO" id="GO:0019546">
    <property type="term" value="P:L-arginine deiminase pathway"/>
    <property type="evidence" value="ECO:0007669"/>
    <property type="project" value="TreeGrafter"/>
</dbReference>
<name>A0A0M2T4J7_9BACI</name>
<reference evidence="1 2" key="1">
    <citation type="submission" date="2015-04" db="EMBL/GenBank/DDBJ databases">
        <title>Taxonomic description and genome sequence of Bacillus campisalis sp. nov., a novel member of the genus Bacillus isolated from solar saltern.</title>
        <authorList>
            <person name="Mathan Kumar R."/>
            <person name="Kaur G."/>
            <person name="Kumar A."/>
            <person name="Singh N.K."/>
            <person name="Kaur N."/>
            <person name="Kumar N."/>
            <person name="Mayilraj S."/>
        </authorList>
    </citation>
    <scope>NUCLEOTIDE SEQUENCE [LARGE SCALE GENOMIC DNA]</scope>
    <source>
        <strain evidence="1 2">SA2-6</strain>
    </source>
</reference>
<evidence type="ECO:0000313" key="1">
    <source>
        <dbReference type="EMBL" id="KKK39745.1"/>
    </source>
</evidence>
<dbReference type="Proteomes" id="UP000034166">
    <property type="component" value="Unassembled WGS sequence"/>
</dbReference>
<dbReference type="EMBL" id="LAYY01000001">
    <property type="protein sequence ID" value="KKK39745.1"/>
    <property type="molecule type" value="Genomic_DNA"/>
</dbReference>
<sequence>MIKTSYCSSMFHPLKRVIVKHPEDAFISQKHLSESWQEYHYLEEPNYEKALAEYEEFLAILKKHVPHIEYLPASGEVGLDSIYAHDPIKFTREGAIILKSGKQLRQPEAMVYKEFLQERGIPVIGELTGEAVSDGGDLVWLDDSTLAVGLGYRTNSEAIKQLKEITAPFVDDFIVVQLPHDHGENECLHLMSFISMVDRDLALVHSRLMPVFFRQLLIKKGIQLIEVPDDEYFTLGCNVLALAPRVCVMVSGNEVTKQKLMDAGAIVYEYAGNEISFKGTGGPTCLTSPVVRSKE</sequence>
<organism evidence="1 2">
    <name type="scientific">Mesobacillus campisalis</name>
    <dbReference type="NCBI Taxonomy" id="1408103"/>
    <lineage>
        <taxon>Bacteria</taxon>
        <taxon>Bacillati</taxon>
        <taxon>Bacillota</taxon>
        <taxon>Bacilli</taxon>
        <taxon>Bacillales</taxon>
        <taxon>Bacillaceae</taxon>
        <taxon>Mesobacillus</taxon>
    </lineage>
</organism>
<dbReference type="SUPFAM" id="SSF55909">
    <property type="entry name" value="Pentein"/>
    <property type="match status" value="1"/>
</dbReference>
<dbReference type="GO" id="GO:0016990">
    <property type="term" value="F:arginine deiminase activity"/>
    <property type="evidence" value="ECO:0007669"/>
    <property type="project" value="TreeGrafter"/>
</dbReference>
<dbReference type="Pfam" id="PF02274">
    <property type="entry name" value="ADI"/>
    <property type="match status" value="2"/>
</dbReference>
<dbReference type="RefSeq" id="WP_046521686.1">
    <property type="nucleotide sequence ID" value="NZ_LAYY01000001.1"/>
</dbReference>
<dbReference type="Gene3D" id="3.75.10.10">
    <property type="entry name" value="L-arginine/glycine Amidinotransferase, Chain A"/>
    <property type="match status" value="1"/>
</dbReference>
<accession>A0A0M2T4J7</accession>
<gene>
    <name evidence="1" type="ORF">WQ57_00125</name>
</gene>
<dbReference type="PATRIC" id="fig|1408103.3.peg.29"/>
<keyword evidence="1" id="KW-0808">Transferase</keyword>
<comment type="caution">
    <text evidence="1">The sequence shown here is derived from an EMBL/GenBank/DDBJ whole genome shotgun (WGS) entry which is preliminary data.</text>
</comment>
<dbReference type="AlphaFoldDB" id="A0A0M2T4J7"/>
<keyword evidence="2" id="KW-1185">Reference proteome</keyword>
<evidence type="ECO:0000313" key="2">
    <source>
        <dbReference type="Proteomes" id="UP000034166"/>
    </source>
</evidence>